<evidence type="ECO:0000313" key="20">
    <source>
        <dbReference type="EMBL" id="CAI2797772.1"/>
    </source>
</evidence>
<sequence>MSPGVGENPQLCSAPTGIPMTFTPHPIRPLKALSLAVALAAIAPLHSAVAADAASTSAVRSYTLAPGPLGNVLAQFAALSGVPLSFDSTLLNDQQSAGLQGRFTAQAGFMQLLQGSGYTLQSTGAHGYTVVPEETGDALQLGATTISGEGGAQADTYAGGQVARSARLGVLGTRSINDVPFSVVSYTAKTIADQQARTVGDVLLNDASVRQSSGFGNFSQVFTIRGLPLSTDDIAFNGLYGVLPRQIVTTEALERVELFKGPNAFVNGVSPAGSGIGGSVNLVPKRAEDAPTRSVTLDTTTDGQRGGHLDLGQRFGEDNRFGARVNLARHGGDTAIEDEFKSSQLVAVALDYRDDRLRVSTDFGYQKERINNGRSVVYPNGTQVPKAPSAKHNYAQDWSWSELEDTYGMFNAEYDLNESWTAYVGGGAKHTRENGQYSSLYVGNDGSGRVGFLYSPHDEDNKSAMAGLNGHFNTGLVSHQMNVGLSGIWGEQRSAFEAILQANRRPGNLYNPTQIPRPSVTYFGSDIHDPRVVGKNRIKSAAVSDTLGFIDDRVLLTLGVRRQTIEVDAWNTTTGARNANYAESITTPVYGLVVKPWEHVSFYANRIEGLAQGPTAPLSNVTNPGEVFAPNRSKQTEAGVKLDWDSVGATLGVYRIEQPNSSTSRLPGNSLDTFSVDGEQINKGVELNVFGEPVDGLRLLAGATWMNTELKNTSNGLSDGNRAAGVPRFQYNVGADWDIPGLQGAAVNARMLRTGGEYVNATNTLSIPAWTRVDLGARYGFKADDKYITLRANVENVANKAYWASASTANNYLTQGEPRTVKLSATVDF</sequence>
<evidence type="ECO:0000259" key="19">
    <source>
        <dbReference type="SMART" id="SM00965"/>
    </source>
</evidence>
<dbReference type="Gene3D" id="2.170.130.10">
    <property type="entry name" value="TonB-dependent receptor, plug domain"/>
    <property type="match status" value="1"/>
</dbReference>
<comment type="similarity">
    <text evidence="2 14 16">Belongs to the TonB-dependent receptor family.</text>
</comment>
<dbReference type="InterPro" id="IPR011662">
    <property type="entry name" value="Secretin/TonB_short_N"/>
</dbReference>
<dbReference type="GO" id="GO:0015891">
    <property type="term" value="P:siderophore transport"/>
    <property type="evidence" value="ECO:0007669"/>
    <property type="project" value="InterPro"/>
</dbReference>
<dbReference type="InterPro" id="IPR037066">
    <property type="entry name" value="Plug_dom_sf"/>
</dbReference>
<dbReference type="KEGG" id="pfs:PFLU_3566"/>
<keyword evidence="13 14" id="KW-0998">Cell outer membrane</keyword>
<evidence type="ECO:0000256" key="6">
    <source>
        <dbReference type="ARBA" id="ARBA00022692"/>
    </source>
</evidence>
<dbReference type="Proteomes" id="UP001152918">
    <property type="component" value="Chromosome"/>
</dbReference>
<keyword evidence="12 21" id="KW-0675">Receptor</keyword>
<comment type="subcellular location">
    <subcellularLocation>
        <location evidence="1 14">Cell outer membrane</location>
        <topology evidence="1 14">Multi-pass membrane protein</topology>
    </subcellularLocation>
</comment>
<organism evidence="21">
    <name type="scientific">Pseudomonas fluorescens (strain SBW25)</name>
    <dbReference type="NCBI Taxonomy" id="216595"/>
    <lineage>
        <taxon>Bacteria</taxon>
        <taxon>Pseudomonadati</taxon>
        <taxon>Pseudomonadota</taxon>
        <taxon>Gammaproteobacteria</taxon>
        <taxon>Pseudomonadales</taxon>
        <taxon>Pseudomonadaceae</taxon>
        <taxon>Pseudomonas</taxon>
    </lineage>
</organism>
<keyword evidence="9" id="KW-0406">Ion transport</keyword>
<keyword evidence="3 14" id="KW-0813">Transport</keyword>
<feature type="signal peptide" evidence="18">
    <location>
        <begin position="1"/>
        <end position="50"/>
    </location>
</feature>
<keyword evidence="11 14" id="KW-0472">Membrane</keyword>
<dbReference type="PANTHER" id="PTHR32552:SF82">
    <property type="entry name" value="FCUA PROTEIN"/>
    <property type="match status" value="1"/>
</dbReference>
<dbReference type="InterPro" id="IPR036942">
    <property type="entry name" value="Beta-barrel_TonB_sf"/>
</dbReference>
<evidence type="ECO:0000256" key="5">
    <source>
        <dbReference type="ARBA" id="ARBA00022496"/>
    </source>
</evidence>
<dbReference type="InterPro" id="IPR039426">
    <property type="entry name" value="TonB-dep_rcpt-like"/>
</dbReference>
<evidence type="ECO:0000256" key="11">
    <source>
        <dbReference type="ARBA" id="ARBA00023136"/>
    </source>
</evidence>
<dbReference type="Pfam" id="PF00593">
    <property type="entry name" value="TonB_dep_Rec_b-barrel"/>
    <property type="match status" value="1"/>
</dbReference>
<evidence type="ECO:0000256" key="10">
    <source>
        <dbReference type="ARBA" id="ARBA00023077"/>
    </source>
</evidence>
<feature type="compositionally biased region" description="Polar residues" evidence="17">
    <location>
        <begin position="293"/>
        <end position="303"/>
    </location>
</feature>
<dbReference type="HOGENOM" id="CLU_008287_22_0_6"/>
<dbReference type="InterPro" id="IPR000531">
    <property type="entry name" value="Beta-barrel_TonB"/>
</dbReference>
<feature type="chain" id="PRO_5041116334" evidence="18">
    <location>
        <begin position="51"/>
        <end position="829"/>
    </location>
</feature>
<feature type="domain" description="Secretin/TonB short N-terminal" evidence="19">
    <location>
        <begin position="82"/>
        <end position="133"/>
    </location>
</feature>
<dbReference type="Gene3D" id="3.55.50.30">
    <property type="match status" value="1"/>
</dbReference>
<evidence type="ECO:0000256" key="7">
    <source>
        <dbReference type="ARBA" id="ARBA00022729"/>
    </source>
</evidence>
<evidence type="ECO:0000256" key="17">
    <source>
        <dbReference type="SAM" id="MobiDB-lite"/>
    </source>
</evidence>
<reference evidence="20" key="2">
    <citation type="submission" date="2023-10" db="EMBL/GenBank/DDBJ databases">
        <authorList>
            <person name="Fortmann-Grote C."/>
        </authorList>
    </citation>
    <scope>NUCLEOTIDE SEQUENCE</scope>
    <source>
        <strain evidence="20">SBW25</strain>
    </source>
</reference>
<keyword evidence="4 14" id="KW-1134">Transmembrane beta strand</keyword>
<name>C3K7W6_PSEFS</name>
<keyword evidence="6 14" id="KW-0812">Transmembrane</keyword>
<dbReference type="GO" id="GO:0038023">
    <property type="term" value="F:signaling receptor activity"/>
    <property type="evidence" value="ECO:0007669"/>
    <property type="project" value="InterPro"/>
</dbReference>
<evidence type="ECO:0000256" key="13">
    <source>
        <dbReference type="ARBA" id="ARBA00023237"/>
    </source>
</evidence>
<evidence type="ECO:0000256" key="14">
    <source>
        <dbReference type="PROSITE-ProRule" id="PRU01360"/>
    </source>
</evidence>
<reference evidence="21" key="1">
    <citation type="journal article" date="2009" name="Genome Biol.">
        <title>Genomic and genetic analyses of diversity and plant interactions of Pseudomonas fluorescens.</title>
        <authorList>
            <person name="Silby M.W."/>
            <person name="Cerdeno-Tarraga A.M."/>
            <person name="Vernikos G.S."/>
            <person name="Giddens S.R."/>
            <person name="Jackson R.W."/>
            <person name="Preston G.M."/>
            <person name="Zhang X.X."/>
            <person name="Moon C.D."/>
            <person name="Gehrig S.M."/>
            <person name="Godfrey S.A."/>
            <person name="Knight C.G."/>
            <person name="Malone J.G."/>
            <person name="Robinson Z."/>
            <person name="Spiers A.J."/>
            <person name="Harris S."/>
            <person name="Challis G.L."/>
            <person name="Yaxley A.M."/>
            <person name="Harris D."/>
            <person name="Seeger K."/>
            <person name="Murphy L."/>
            <person name="Rutter S."/>
            <person name="Squares R."/>
            <person name="Quail M.A."/>
            <person name="Saunders E."/>
            <person name="Mavromatis K."/>
            <person name="Brettin T.S."/>
            <person name="Bentley S.D."/>
            <person name="Hothersall J."/>
            <person name="Stephens E."/>
            <person name="Thomas C.M."/>
            <person name="Parkhill J."/>
            <person name="Levy S.B."/>
            <person name="Rainey P.B."/>
            <person name="Thomson N.R."/>
        </authorList>
    </citation>
    <scope>NUCLEOTIDE SEQUENCE [LARGE SCALE GENOMIC DNA]</scope>
    <source>
        <strain evidence="21">SBW25</strain>
    </source>
</reference>
<accession>C3K7W6</accession>
<evidence type="ECO:0000256" key="2">
    <source>
        <dbReference type="ARBA" id="ARBA00009810"/>
    </source>
</evidence>
<evidence type="ECO:0000256" key="4">
    <source>
        <dbReference type="ARBA" id="ARBA00022452"/>
    </source>
</evidence>
<dbReference type="SMART" id="SM00965">
    <property type="entry name" value="STN"/>
    <property type="match status" value="1"/>
</dbReference>
<gene>
    <name evidence="21" type="ordered locus">PFLU_3566</name>
</gene>
<evidence type="ECO:0000256" key="12">
    <source>
        <dbReference type="ARBA" id="ARBA00023170"/>
    </source>
</evidence>
<dbReference type="Pfam" id="PF07715">
    <property type="entry name" value="Plug"/>
    <property type="match status" value="1"/>
</dbReference>
<dbReference type="AlphaFoldDB" id="C3K7W6"/>
<proteinExistence type="inferred from homology"/>
<dbReference type="Gene3D" id="2.40.170.20">
    <property type="entry name" value="TonB-dependent receptor, beta-barrel domain"/>
    <property type="match status" value="1"/>
</dbReference>
<keyword evidence="8" id="KW-0408">Iron</keyword>
<evidence type="ECO:0000256" key="18">
    <source>
        <dbReference type="SAM" id="SignalP"/>
    </source>
</evidence>
<keyword evidence="10 16" id="KW-0798">TonB box</keyword>
<evidence type="ECO:0000256" key="16">
    <source>
        <dbReference type="RuleBase" id="RU003357"/>
    </source>
</evidence>
<dbReference type="PANTHER" id="PTHR32552">
    <property type="entry name" value="FERRICHROME IRON RECEPTOR-RELATED"/>
    <property type="match status" value="1"/>
</dbReference>
<dbReference type="GO" id="GO:0015344">
    <property type="term" value="F:siderophore uptake transmembrane transporter activity"/>
    <property type="evidence" value="ECO:0007669"/>
    <property type="project" value="TreeGrafter"/>
</dbReference>
<dbReference type="NCBIfam" id="TIGR01783">
    <property type="entry name" value="TonB-siderophor"/>
    <property type="match status" value="1"/>
</dbReference>
<evidence type="ECO:0000256" key="15">
    <source>
        <dbReference type="PROSITE-ProRule" id="PRU10144"/>
    </source>
</evidence>
<dbReference type="InterPro" id="IPR012910">
    <property type="entry name" value="Plug_dom"/>
</dbReference>
<evidence type="ECO:0000256" key="9">
    <source>
        <dbReference type="ARBA" id="ARBA00023065"/>
    </source>
</evidence>
<evidence type="ECO:0000313" key="21">
    <source>
        <dbReference type="EMBL" id="CAY49785.1"/>
    </source>
</evidence>
<evidence type="ECO:0000256" key="8">
    <source>
        <dbReference type="ARBA" id="ARBA00023004"/>
    </source>
</evidence>
<keyword evidence="5" id="KW-0410">Iron transport</keyword>
<dbReference type="PROSITE" id="PS52016">
    <property type="entry name" value="TONB_DEPENDENT_REC_3"/>
    <property type="match status" value="1"/>
</dbReference>
<dbReference type="InterPro" id="IPR010105">
    <property type="entry name" value="TonB_sidphr_rcpt"/>
</dbReference>
<feature type="region of interest" description="Disordered" evidence="17">
    <location>
        <begin position="288"/>
        <end position="307"/>
    </location>
</feature>
<dbReference type="EMBL" id="AM181176">
    <property type="protein sequence ID" value="CAY49785.1"/>
    <property type="molecule type" value="Genomic_DNA"/>
</dbReference>
<protein>
    <submittedName>
        <fullName evidence="21">Ferrichrome receptor protein</fullName>
    </submittedName>
</protein>
<evidence type="ECO:0000256" key="1">
    <source>
        <dbReference type="ARBA" id="ARBA00004571"/>
    </source>
</evidence>
<dbReference type="InterPro" id="IPR010917">
    <property type="entry name" value="TonB_rcpt_CS"/>
</dbReference>
<dbReference type="EMBL" id="OV986001">
    <property type="protein sequence ID" value="CAI2797772.1"/>
    <property type="molecule type" value="Genomic_DNA"/>
</dbReference>
<dbReference type="GO" id="GO:0009279">
    <property type="term" value="C:cell outer membrane"/>
    <property type="evidence" value="ECO:0007669"/>
    <property type="project" value="UniProtKB-SubCell"/>
</dbReference>
<evidence type="ECO:0000256" key="3">
    <source>
        <dbReference type="ARBA" id="ARBA00022448"/>
    </source>
</evidence>
<dbReference type="SUPFAM" id="SSF56935">
    <property type="entry name" value="Porins"/>
    <property type="match status" value="1"/>
</dbReference>
<dbReference type="eggNOG" id="COG4773">
    <property type="taxonomic scope" value="Bacteria"/>
</dbReference>
<dbReference type="PROSITE" id="PS01156">
    <property type="entry name" value="TONB_DEPENDENT_REC_2"/>
    <property type="match status" value="1"/>
</dbReference>
<dbReference type="CDD" id="cd01347">
    <property type="entry name" value="ligand_gated_channel"/>
    <property type="match status" value="1"/>
</dbReference>
<keyword evidence="7 18" id="KW-0732">Signal</keyword>
<feature type="short sequence motif" description="TonB C-terminal box" evidence="15">
    <location>
        <begin position="812"/>
        <end position="829"/>
    </location>
</feature>